<dbReference type="Proteomes" id="UP001385951">
    <property type="component" value="Unassembled WGS sequence"/>
</dbReference>
<dbReference type="AlphaFoldDB" id="A0AAW0GFB4"/>
<sequence length="52" mass="5926">MRPVISVNYPSPLVRFSFRRLEGTQNNPSHERDAIATAFKSVRNDHIQVDSA</sequence>
<evidence type="ECO:0000313" key="1">
    <source>
        <dbReference type="EMBL" id="KAK7691267.1"/>
    </source>
</evidence>
<protein>
    <submittedName>
        <fullName evidence="1">Uncharacterized protein</fullName>
    </submittedName>
</protein>
<dbReference type="EMBL" id="JASBNA010000005">
    <property type="protein sequence ID" value="KAK7691267.1"/>
    <property type="molecule type" value="Genomic_DNA"/>
</dbReference>
<evidence type="ECO:0000313" key="2">
    <source>
        <dbReference type="Proteomes" id="UP001385951"/>
    </source>
</evidence>
<proteinExistence type="predicted"/>
<name>A0AAW0GFB4_9APHY</name>
<gene>
    <name evidence="1" type="ORF">QCA50_004660</name>
</gene>
<reference evidence="1 2" key="1">
    <citation type="submission" date="2022-09" db="EMBL/GenBank/DDBJ databases">
        <authorList>
            <person name="Palmer J.M."/>
        </authorList>
    </citation>
    <scope>NUCLEOTIDE SEQUENCE [LARGE SCALE GENOMIC DNA]</scope>
    <source>
        <strain evidence="1 2">DSM 7382</strain>
    </source>
</reference>
<accession>A0AAW0GFB4</accession>
<comment type="caution">
    <text evidence="1">The sequence shown here is derived from an EMBL/GenBank/DDBJ whole genome shotgun (WGS) entry which is preliminary data.</text>
</comment>
<keyword evidence="2" id="KW-1185">Reference proteome</keyword>
<organism evidence="1 2">
    <name type="scientific">Cerrena zonata</name>
    <dbReference type="NCBI Taxonomy" id="2478898"/>
    <lineage>
        <taxon>Eukaryota</taxon>
        <taxon>Fungi</taxon>
        <taxon>Dikarya</taxon>
        <taxon>Basidiomycota</taxon>
        <taxon>Agaricomycotina</taxon>
        <taxon>Agaricomycetes</taxon>
        <taxon>Polyporales</taxon>
        <taxon>Cerrenaceae</taxon>
        <taxon>Cerrena</taxon>
    </lineage>
</organism>